<evidence type="ECO:0000256" key="1">
    <source>
        <dbReference type="ARBA" id="ARBA00022723"/>
    </source>
</evidence>
<dbReference type="EMBL" id="JAWDJX010000004">
    <property type="protein sequence ID" value="KAK3057101.1"/>
    <property type="molecule type" value="Genomic_DNA"/>
</dbReference>
<dbReference type="Proteomes" id="UP001271007">
    <property type="component" value="Unassembled WGS sequence"/>
</dbReference>
<dbReference type="AlphaFoldDB" id="A0AAJ0GGH8"/>
<proteinExistence type="predicted"/>
<name>A0AAJ0GGH8_9PEZI</name>
<evidence type="ECO:0000259" key="7">
    <source>
        <dbReference type="PROSITE" id="PS50048"/>
    </source>
</evidence>
<keyword evidence="4" id="KW-0238">DNA-binding</keyword>
<keyword evidence="9" id="KW-1185">Reference proteome</keyword>
<keyword evidence="5" id="KW-0804">Transcription</keyword>
<dbReference type="SMART" id="SM00066">
    <property type="entry name" value="GAL4"/>
    <property type="match status" value="1"/>
</dbReference>
<sequence>MAKEELLWHTTATQRLLEARKKNGRLGSRKAKTGCLTCKVRRIKCDETKPECERCRKTGRKCDGYSPDSQLSTYQSNTLVGICQPQSAAISSQDRRTLDFFLSSAAPRLAGIFDRDFWCGFVLQLAQTEPIVTDCILAISTLYEHPQFLASFYSNPSGTLRTHSSNGGRDLDAYHQSALIHYNKAIRAFNERISEVMGESVLRDSITEHATLQDLPPSPSAPRHLLILVHIALGIELIRDNIYAALELHKRGAELLRQYEQNVDLERGSGLLTMIKHMFGRIGTLAPAFAHRRLISVPYDHMAPQDSNGFASIGHARNALFAFMTDSHAFIEDAHAWKESLLHRTEEDSDPDEFGLPGSVGTMYGVVFRMVTKTPDNVIRKPTGDVTKLIAFTRSKYPSPVPSGGSQQYEELQDLWQQQCTLLERLEDWLDALQITLQKNPQTTPETASYLLMYYHSTMIWISTRLHLVEGVFDEFTSHFKDLVDHAAIYLQAKVEGPATFTFEIGATPALFLAAAKCRVPSIRRRALCLMSKAPRKECMHGSKSTAEFARRLVEIEEMGLGLPVLEIGDDTLLAPVDDTILPPEHQRIRGPELLKNVSTGLYEVKVERYSEKDGHFRFESAYDTM</sequence>
<dbReference type="InterPro" id="IPR036864">
    <property type="entry name" value="Zn2-C6_fun-type_DNA-bd_sf"/>
</dbReference>
<comment type="caution">
    <text evidence="8">The sequence shown here is derived from an EMBL/GenBank/DDBJ whole genome shotgun (WGS) entry which is preliminary data.</text>
</comment>
<organism evidence="8 9">
    <name type="scientific">Extremus antarcticus</name>
    <dbReference type="NCBI Taxonomy" id="702011"/>
    <lineage>
        <taxon>Eukaryota</taxon>
        <taxon>Fungi</taxon>
        <taxon>Dikarya</taxon>
        <taxon>Ascomycota</taxon>
        <taxon>Pezizomycotina</taxon>
        <taxon>Dothideomycetes</taxon>
        <taxon>Dothideomycetidae</taxon>
        <taxon>Mycosphaerellales</taxon>
        <taxon>Extremaceae</taxon>
        <taxon>Extremus</taxon>
    </lineage>
</organism>
<dbReference type="PANTHER" id="PTHR36206">
    <property type="entry name" value="ASPERCRYPTIN BIOSYNTHESIS CLUSTER-SPECIFIC TRANSCRIPTION REGULATOR ATNN-RELATED"/>
    <property type="match status" value="1"/>
</dbReference>
<dbReference type="PANTHER" id="PTHR36206:SF12">
    <property type="entry name" value="ASPERCRYPTIN BIOSYNTHESIS CLUSTER-SPECIFIC TRANSCRIPTION REGULATOR ATNN-RELATED"/>
    <property type="match status" value="1"/>
</dbReference>
<dbReference type="Gene3D" id="4.10.240.10">
    <property type="entry name" value="Zn(2)-C6 fungal-type DNA-binding domain"/>
    <property type="match status" value="1"/>
</dbReference>
<dbReference type="PROSITE" id="PS00463">
    <property type="entry name" value="ZN2_CY6_FUNGAL_1"/>
    <property type="match status" value="1"/>
</dbReference>
<feature type="domain" description="Zn(2)-C6 fungal-type" evidence="7">
    <location>
        <begin position="34"/>
        <end position="62"/>
    </location>
</feature>
<dbReference type="InterPro" id="IPR021858">
    <property type="entry name" value="Fun_TF"/>
</dbReference>
<accession>A0AAJ0GGH8</accession>
<dbReference type="InterPro" id="IPR001138">
    <property type="entry name" value="Zn2Cys6_DnaBD"/>
</dbReference>
<dbReference type="GO" id="GO:0000981">
    <property type="term" value="F:DNA-binding transcription factor activity, RNA polymerase II-specific"/>
    <property type="evidence" value="ECO:0007669"/>
    <property type="project" value="InterPro"/>
</dbReference>
<reference evidence="8" key="1">
    <citation type="submission" date="2023-04" db="EMBL/GenBank/DDBJ databases">
        <title>Black Yeasts Isolated from many extreme environments.</title>
        <authorList>
            <person name="Coleine C."/>
            <person name="Stajich J.E."/>
            <person name="Selbmann L."/>
        </authorList>
    </citation>
    <scope>NUCLEOTIDE SEQUENCE</scope>
    <source>
        <strain evidence="8">CCFEE 5312</strain>
    </source>
</reference>
<dbReference type="GO" id="GO:0008270">
    <property type="term" value="F:zinc ion binding"/>
    <property type="evidence" value="ECO:0007669"/>
    <property type="project" value="InterPro"/>
</dbReference>
<dbReference type="InterPro" id="IPR052360">
    <property type="entry name" value="Transcr_Regulatory_Proteins"/>
</dbReference>
<keyword evidence="6" id="KW-0539">Nucleus</keyword>
<evidence type="ECO:0000313" key="9">
    <source>
        <dbReference type="Proteomes" id="UP001271007"/>
    </source>
</evidence>
<dbReference type="GO" id="GO:0003677">
    <property type="term" value="F:DNA binding"/>
    <property type="evidence" value="ECO:0007669"/>
    <property type="project" value="UniProtKB-KW"/>
</dbReference>
<evidence type="ECO:0000256" key="4">
    <source>
        <dbReference type="ARBA" id="ARBA00023125"/>
    </source>
</evidence>
<evidence type="ECO:0000313" key="8">
    <source>
        <dbReference type="EMBL" id="KAK3057101.1"/>
    </source>
</evidence>
<keyword evidence="1" id="KW-0479">Metal-binding</keyword>
<keyword evidence="3" id="KW-0805">Transcription regulation</keyword>
<evidence type="ECO:0000256" key="5">
    <source>
        <dbReference type="ARBA" id="ARBA00023163"/>
    </source>
</evidence>
<evidence type="ECO:0000256" key="3">
    <source>
        <dbReference type="ARBA" id="ARBA00023015"/>
    </source>
</evidence>
<evidence type="ECO:0000256" key="6">
    <source>
        <dbReference type="ARBA" id="ARBA00023242"/>
    </source>
</evidence>
<dbReference type="CDD" id="cd00067">
    <property type="entry name" value="GAL4"/>
    <property type="match status" value="1"/>
</dbReference>
<protein>
    <recommendedName>
        <fullName evidence="7">Zn(2)-C6 fungal-type domain-containing protein</fullName>
    </recommendedName>
</protein>
<evidence type="ECO:0000256" key="2">
    <source>
        <dbReference type="ARBA" id="ARBA00022833"/>
    </source>
</evidence>
<gene>
    <name evidence="8" type="ORF">LTR09_002140</name>
</gene>
<dbReference type="PROSITE" id="PS50048">
    <property type="entry name" value="ZN2_CY6_FUNGAL_2"/>
    <property type="match status" value="1"/>
</dbReference>
<dbReference type="Pfam" id="PF00172">
    <property type="entry name" value="Zn_clus"/>
    <property type="match status" value="1"/>
</dbReference>
<dbReference type="SUPFAM" id="SSF57701">
    <property type="entry name" value="Zn2/Cys6 DNA-binding domain"/>
    <property type="match status" value="1"/>
</dbReference>
<dbReference type="Pfam" id="PF11951">
    <property type="entry name" value="Fungal_trans_2"/>
    <property type="match status" value="1"/>
</dbReference>
<keyword evidence="2" id="KW-0862">Zinc</keyword>